<dbReference type="Proteomes" id="UP001630127">
    <property type="component" value="Unassembled WGS sequence"/>
</dbReference>
<comment type="caution">
    <text evidence="1">The sequence shown here is derived from an EMBL/GenBank/DDBJ whole genome shotgun (WGS) entry which is preliminary data.</text>
</comment>
<dbReference type="AlphaFoldDB" id="A0ABD2ZCF9"/>
<evidence type="ECO:0000313" key="2">
    <source>
        <dbReference type="Proteomes" id="UP001630127"/>
    </source>
</evidence>
<name>A0ABD2ZCF9_9GENT</name>
<dbReference type="EMBL" id="JBJUIK010000010">
    <property type="protein sequence ID" value="KAL3516052.1"/>
    <property type="molecule type" value="Genomic_DNA"/>
</dbReference>
<evidence type="ECO:0008006" key="3">
    <source>
        <dbReference type="Google" id="ProtNLM"/>
    </source>
</evidence>
<proteinExistence type="predicted"/>
<accession>A0ABD2ZCF9</accession>
<evidence type="ECO:0000313" key="1">
    <source>
        <dbReference type="EMBL" id="KAL3516052.1"/>
    </source>
</evidence>
<sequence>MGSINNGKQVDAYCKSTPVLSRADSEIEIVGEFRKLKQTDIVGEYQERFAELRDLMMTKNYGLTNDYLISGFLSGLQEDIRSLSQKPRPKSLIHAFNLARIQEIAR</sequence>
<protein>
    <recommendedName>
        <fullName evidence="3">Retrotransposon gag domain-containing protein</fullName>
    </recommendedName>
</protein>
<reference evidence="1 2" key="1">
    <citation type="submission" date="2024-11" db="EMBL/GenBank/DDBJ databases">
        <title>A near-complete genome assembly of Cinchona calisaya.</title>
        <authorList>
            <person name="Lian D.C."/>
            <person name="Zhao X.W."/>
            <person name="Wei L."/>
        </authorList>
    </citation>
    <scope>NUCLEOTIDE SEQUENCE [LARGE SCALE GENOMIC DNA]</scope>
    <source>
        <tissue evidence="1">Nenye</tissue>
    </source>
</reference>
<gene>
    <name evidence="1" type="ORF">ACH5RR_022954</name>
</gene>
<organism evidence="1 2">
    <name type="scientific">Cinchona calisaya</name>
    <dbReference type="NCBI Taxonomy" id="153742"/>
    <lineage>
        <taxon>Eukaryota</taxon>
        <taxon>Viridiplantae</taxon>
        <taxon>Streptophyta</taxon>
        <taxon>Embryophyta</taxon>
        <taxon>Tracheophyta</taxon>
        <taxon>Spermatophyta</taxon>
        <taxon>Magnoliopsida</taxon>
        <taxon>eudicotyledons</taxon>
        <taxon>Gunneridae</taxon>
        <taxon>Pentapetalae</taxon>
        <taxon>asterids</taxon>
        <taxon>lamiids</taxon>
        <taxon>Gentianales</taxon>
        <taxon>Rubiaceae</taxon>
        <taxon>Cinchonoideae</taxon>
        <taxon>Cinchoneae</taxon>
        <taxon>Cinchona</taxon>
    </lineage>
</organism>
<keyword evidence="2" id="KW-1185">Reference proteome</keyword>